<gene>
    <name evidence="3" type="ORF">DSAG12_00896</name>
</gene>
<dbReference type="RefSeq" id="WP_147661997.1">
    <property type="nucleotide sequence ID" value="NZ_CP042905.2"/>
</dbReference>
<feature type="compositionally biased region" description="Acidic residues" evidence="1">
    <location>
        <begin position="39"/>
        <end position="51"/>
    </location>
</feature>
<organism evidence="3 4">
    <name type="scientific">Promethearchaeum syntrophicum</name>
    <dbReference type="NCBI Taxonomy" id="2594042"/>
    <lineage>
        <taxon>Archaea</taxon>
        <taxon>Promethearchaeati</taxon>
        <taxon>Promethearchaeota</taxon>
        <taxon>Promethearchaeia</taxon>
        <taxon>Promethearchaeales</taxon>
        <taxon>Promethearchaeaceae</taxon>
        <taxon>Promethearchaeum</taxon>
    </lineage>
</organism>
<name>A0A5B9D7R2_9ARCH</name>
<keyword evidence="2" id="KW-0812">Transmembrane</keyword>
<keyword evidence="2" id="KW-1133">Transmembrane helix</keyword>
<evidence type="ECO:0000313" key="4">
    <source>
        <dbReference type="Proteomes" id="UP000321408"/>
    </source>
</evidence>
<evidence type="ECO:0000256" key="2">
    <source>
        <dbReference type="SAM" id="Phobius"/>
    </source>
</evidence>
<evidence type="ECO:0000256" key="1">
    <source>
        <dbReference type="SAM" id="MobiDB-lite"/>
    </source>
</evidence>
<keyword evidence="4" id="KW-1185">Reference proteome</keyword>
<dbReference type="AlphaFoldDB" id="A0A5B9D7R2"/>
<keyword evidence="2" id="KW-0472">Membrane</keyword>
<protein>
    <submittedName>
        <fullName evidence="3">Uncharacterized protein</fullName>
    </submittedName>
</protein>
<feature type="transmembrane region" description="Helical" evidence="2">
    <location>
        <begin position="141"/>
        <end position="161"/>
    </location>
</feature>
<sequence>MIWHEIIFSLCVGALISGFILTLILSIMAASNFSNQEAGDNDISENFDDTGEYGTDGAETDFDGDIDSDIDAGEIDFDPDSEMDLDSDLDFEADTEVEVETDLDSEVEIDEDIQIEPSIESALSTSESDFINFENQTPMSLIFSLYLLWFGVIGTSTHDFFSNSWMWLWLIIILICPVIFVKIVSKFWRKISKNTAYRVRVGNQLLGREAMVKIPVSSDGGTVSVKSADAVQQIGVKSLHELSWFHSGMTVYICEYKDGMYFVDDNPASVKLKKSHHRIQNKKIRISTIQK</sequence>
<dbReference type="Proteomes" id="UP000321408">
    <property type="component" value="Chromosome"/>
</dbReference>
<feature type="transmembrane region" description="Helical" evidence="2">
    <location>
        <begin position="6"/>
        <end position="27"/>
    </location>
</feature>
<dbReference type="EMBL" id="CP042905">
    <property type="protein sequence ID" value="QEE15073.1"/>
    <property type="molecule type" value="Genomic_DNA"/>
</dbReference>
<dbReference type="KEGG" id="psyt:DSAG12_00896"/>
<reference evidence="3 4" key="1">
    <citation type="journal article" date="2020" name="Nature">
        <title>Isolation of an archaeon at the prokaryote-eukaryote interface.</title>
        <authorList>
            <person name="Imachi H."/>
            <person name="Nobu M.K."/>
            <person name="Nakahara N."/>
            <person name="Morono Y."/>
            <person name="Ogawara M."/>
            <person name="Takaki Y."/>
            <person name="Takano Y."/>
            <person name="Uematsu K."/>
            <person name="Ikuta T."/>
            <person name="Ito M."/>
            <person name="Matsui Y."/>
            <person name="Miyazaki M."/>
            <person name="Murata K."/>
            <person name="Saito Y."/>
            <person name="Sakai S."/>
            <person name="Song C."/>
            <person name="Tasumi E."/>
            <person name="Yamanaka Y."/>
            <person name="Yamaguchi T."/>
            <person name="Kamagata Y."/>
            <person name="Tamaki H."/>
            <person name="Takai K."/>
        </authorList>
    </citation>
    <scope>NUCLEOTIDE SEQUENCE [LARGE SCALE GENOMIC DNA]</scope>
    <source>
        <strain evidence="3 4">MK-D1</strain>
    </source>
</reference>
<accession>A0A5B9D7R2</accession>
<dbReference type="GeneID" id="41328894"/>
<evidence type="ECO:0000313" key="3">
    <source>
        <dbReference type="EMBL" id="QEE15073.1"/>
    </source>
</evidence>
<feature type="region of interest" description="Disordered" evidence="1">
    <location>
        <begin position="38"/>
        <end position="65"/>
    </location>
</feature>
<feature type="transmembrane region" description="Helical" evidence="2">
    <location>
        <begin position="167"/>
        <end position="184"/>
    </location>
</feature>
<reference evidence="3 4" key="2">
    <citation type="journal article" date="2024" name="Int. J. Syst. Evol. Microbiol.">
        <title>Promethearchaeum syntrophicum gen. nov., sp. nov., an anaerobic, obligately syntrophic archaeon, the first isolate of the lineage 'Asgard' archaea, and proposal of the new archaeal phylum Promethearchaeota phyl. nov. and kingdom Promethearchaeati regn. nov.</title>
        <authorList>
            <person name="Imachi H."/>
            <person name="Nobu M.K."/>
            <person name="Kato S."/>
            <person name="Takaki Y."/>
            <person name="Miyazaki M."/>
            <person name="Miyata M."/>
            <person name="Ogawara M."/>
            <person name="Saito Y."/>
            <person name="Sakai S."/>
            <person name="Tahara Y.O."/>
            <person name="Takano Y."/>
            <person name="Tasumi E."/>
            <person name="Uematsu K."/>
            <person name="Yoshimura T."/>
            <person name="Itoh T."/>
            <person name="Ohkuma M."/>
            <person name="Takai K."/>
        </authorList>
    </citation>
    <scope>NUCLEOTIDE SEQUENCE [LARGE SCALE GENOMIC DNA]</scope>
    <source>
        <strain evidence="3 4">MK-D1</strain>
    </source>
</reference>
<proteinExistence type="predicted"/>